<dbReference type="OrthoDB" id="2978341at2759"/>
<name>A0A9P5XWS0_9AGAR</name>
<evidence type="ECO:0000313" key="2">
    <source>
        <dbReference type="EMBL" id="KAF9458203.1"/>
    </source>
</evidence>
<reference evidence="2" key="1">
    <citation type="submission" date="2020-11" db="EMBL/GenBank/DDBJ databases">
        <authorList>
            <consortium name="DOE Joint Genome Institute"/>
            <person name="Ahrendt S."/>
            <person name="Riley R."/>
            <person name="Andreopoulos W."/>
            <person name="Labutti K."/>
            <person name="Pangilinan J."/>
            <person name="Ruiz-Duenas F.J."/>
            <person name="Barrasa J.M."/>
            <person name="Sanchez-Garcia M."/>
            <person name="Camarero S."/>
            <person name="Miyauchi S."/>
            <person name="Serrano A."/>
            <person name="Linde D."/>
            <person name="Babiker R."/>
            <person name="Drula E."/>
            <person name="Ayuso-Fernandez I."/>
            <person name="Pacheco R."/>
            <person name="Padilla G."/>
            <person name="Ferreira P."/>
            <person name="Barriuso J."/>
            <person name="Kellner H."/>
            <person name="Castanera R."/>
            <person name="Alfaro M."/>
            <person name="Ramirez L."/>
            <person name="Pisabarro A.G."/>
            <person name="Kuo A."/>
            <person name="Tritt A."/>
            <person name="Lipzen A."/>
            <person name="He G."/>
            <person name="Yan M."/>
            <person name="Ng V."/>
            <person name="Cullen D."/>
            <person name="Martin F."/>
            <person name="Rosso M.-N."/>
            <person name="Henrissat B."/>
            <person name="Hibbett D."/>
            <person name="Martinez A.T."/>
            <person name="Grigoriev I.V."/>
        </authorList>
    </citation>
    <scope>NUCLEOTIDE SEQUENCE</scope>
    <source>
        <strain evidence="2">CBS 247.69</strain>
    </source>
</reference>
<dbReference type="Proteomes" id="UP000807353">
    <property type="component" value="Unassembled WGS sequence"/>
</dbReference>
<gene>
    <name evidence="2" type="ORF">BDZ94DRAFT_1334205</name>
</gene>
<dbReference type="AlphaFoldDB" id="A0A9P5XWS0"/>
<feature type="region of interest" description="Disordered" evidence="1">
    <location>
        <begin position="1"/>
        <end position="31"/>
    </location>
</feature>
<organism evidence="2 3">
    <name type="scientific">Collybia nuda</name>
    <dbReference type="NCBI Taxonomy" id="64659"/>
    <lineage>
        <taxon>Eukaryota</taxon>
        <taxon>Fungi</taxon>
        <taxon>Dikarya</taxon>
        <taxon>Basidiomycota</taxon>
        <taxon>Agaricomycotina</taxon>
        <taxon>Agaricomycetes</taxon>
        <taxon>Agaricomycetidae</taxon>
        <taxon>Agaricales</taxon>
        <taxon>Tricholomatineae</taxon>
        <taxon>Clitocybaceae</taxon>
        <taxon>Collybia</taxon>
    </lineage>
</organism>
<sequence length="124" mass="14318">MTKNPSEGWTHQKGGARMRNGQLPNGETQELYFDDNHPSMPGWFKGMECIIKERGLWPLSGLLAQCEGFKCEPGCTNCCCRRLLFSQPDFVAQKSQLEEFVTSRGHICDFYPKYHCELNFIEQY</sequence>
<dbReference type="EMBL" id="MU150347">
    <property type="protein sequence ID" value="KAF9458203.1"/>
    <property type="molecule type" value="Genomic_DNA"/>
</dbReference>
<accession>A0A9P5XWS0</accession>
<proteinExistence type="predicted"/>
<dbReference type="PANTHER" id="PTHR35871:SF1">
    <property type="entry name" value="CXC1-LIKE CYSTEINE CLUSTER ASSOCIATED WITH KDZ TRANSPOSASES DOMAIN-CONTAINING PROTEIN"/>
    <property type="match status" value="1"/>
</dbReference>
<evidence type="ECO:0000313" key="3">
    <source>
        <dbReference type="Proteomes" id="UP000807353"/>
    </source>
</evidence>
<evidence type="ECO:0000256" key="1">
    <source>
        <dbReference type="SAM" id="MobiDB-lite"/>
    </source>
</evidence>
<dbReference type="PANTHER" id="PTHR35871">
    <property type="entry name" value="EXPRESSED PROTEIN"/>
    <property type="match status" value="1"/>
</dbReference>
<comment type="caution">
    <text evidence="2">The sequence shown here is derived from an EMBL/GenBank/DDBJ whole genome shotgun (WGS) entry which is preliminary data.</text>
</comment>
<protein>
    <submittedName>
        <fullName evidence="2">Uncharacterized protein</fullName>
    </submittedName>
</protein>
<keyword evidence="3" id="KW-1185">Reference proteome</keyword>